<dbReference type="EMBL" id="ML996111">
    <property type="protein sequence ID" value="KAF2738079.1"/>
    <property type="molecule type" value="Genomic_DNA"/>
</dbReference>
<gene>
    <name evidence="1" type="ORF">EJ04DRAFT_509762</name>
</gene>
<keyword evidence="2" id="KW-1185">Reference proteome</keyword>
<sequence>MTAYNARLLIVPDQVSKQWNHQLNSYHVVKQVAASFEHPIPSITGNQQADRAVYAKRAEQLHRLRLGRPYTCAAIHARFTAQSGRLARLVGSRLVFATKEPRLSITRAVTIVNLDVGSHWMLRGQGRETIDHVDMSEDIVAIVTSSYWCYVAELTSRNIKSFRLSAGMMRAFAIRGRNVYCGGTEADAPTIYCWNFDSETSRVFKIPYDVLGMDDRPPVILFGLLLAPHSRSDTVTVFTAPGWLSDCTNPDTCIHFAQFDMSGLCIQTGHQSIPTLGNISFQTIHPVAEHRVCVGVSAKMYRKQGVDKRRFHLIFDLQRFCFVEHHSPLTAEPSLLVDSTMAWLKGCYYETVLRVINSHDGLVTLALGSKDNPTKAGHMLPQVCPLRFEGGMFDCNDNGSCIRINDSYMVVFASWDDRIVIYGFDPDTPLPQDALQALGRTFGWEARSNAFVQNVS</sequence>
<evidence type="ECO:0000313" key="1">
    <source>
        <dbReference type="EMBL" id="KAF2738079.1"/>
    </source>
</evidence>
<proteinExistence type="predicted"/>
<dbReference type="AlphaFoldDB" id="A0A9P4R7E3"/>
<organism evidence="1 2">
    <name type="scientific">Polyplosphaeria fusca</name>
    <dbReference type="NCBI Taxonomy" id="682080"/>
    <lineage>
        <taxon>Eukaryota</taxon>
        <taxon>Fungi</taxon>
        <taxon>Dikarya</taxon>
        <taxon>Ascomycota</taxon>
        <taxon>Pezizomycotina</taxon>
        <taxon>Dothideomycetes</taxon>
        <taxon>Pleosporomycetidae</taxon>
        <taxon>Pleosporales</taxon>
        <taxon>Tetraplosphaeriaceae</taxon>
        <taxon>Polyplosphaeria</taxon>
    </lineage>
</organism>
<dbReference type="Proteomes" id="UP000799444">
    <property type="component" value="Unassembled WGS sequence"/>
</dbReference>
<dbReference type="OrthoDB" id="5295250at2759"/>
<accession>A0A9P4R7E3</accession>
<evidence type="ECO:0000313" key="2">
    <source>
        <dbReference type="Proteomes" id="UP000799444"/>
    </source>
</evidence>
<name>A0A9P4R7E3_9PLEO</name>
<protein>
    <submittedName>
        <fullName evidence="1">Uncharacterized protein</fullName>
    </submittedName>
</protein>
<comment type="caution">
    <text evidence="1">The sequence shown here is derived from an EMBL/GenBank/DDBJ whole genome shotgun (WGS) entry which is preliminary data.</text>
</comment>
<reference evidence="1" key="1">
    <citation type="journal article" date="2020" name="Stud. Mycol.">
        <title>101 Dothideomycetes genomes: a test case for predicting lifestyles and emergence of pathogens.</title>
        <authorList>
            <person name="Haridas S."/>
            <person name="Albert R."/>
            <person name="Binder M."/>
            <person name="Bloem J."/>
            <person name="Labutti K."/>
            <person name="Salamov A."/>
            <person name="Andreopoulos B."/>
            <person name="Baker S."/>
            <person name="Barry K."/>
            <person name="Bills G."/>
            <person name="Bluhm B."/>
            <person name="Cannon C."/>
            <person name="Castanera R."/>
            <person name="Culley D."/>
            <person name="Daum C."/>
            <person name="Ezra D."/>
            <person name="Gonzalez J."/>
            <person name="Henrissat B."/>
            <person name="Kuo A."/>
            <person name="Liang C."/>
            <person name="Lipzen A."/>
            <person name="Lutzoni F."/>
            <person name="Magnuson J."/>
            <person name="Mondo S."/>
            <person name="Nolan M."/>
            <person name="Ohm R."/>
            <person name="Pangilinan J."/>
            <person name="Park H.-J."/>
            <person name="Ramirez L."/>
            <person name="Alfaro M."/>
            <person name="Sun H."/>
            <person name="Tritt A."/>
            <person name="Yoshinaga Y."/>
            <person name="Zwiers L.-H."/>
            <person name="Turgeon B."/>
            <person name="Goodwin S."/>
            <person name="Spatafora J."/>
            <person name="Crous P."/>
            <person name="Grigoriev I."/>
        </authorList>
    </citation>
    <scope>NUCLEOTIDE SEQUENCE</scope>
    <source>
        <strain evidence="1">CBS 125425</strain>
    </source>
</reference>